<dbReference type="Gene3D" id="3.40.50.620">
    <property type="entry name" value="HUPs"/>
    <property type="match status" value="1"/>
</dbReference>
<proteinExistence type="inferred from homology"/>
<feature type="short sequence motif" description="'HIGH' region" evidence="7">
    <location>
        <begin position="41"/>
        <end position="51"/>
    </location>
</feature>
<dbReference type="InterPro" id="IPR004527">
    <property type="entry name" value="Glu-tRNA-ligase_bac/mito"/>
</dbReference>
<dbReference type="InterPro" id="IPR045462">
    <property type="entry name" value="aa-tRNA-synth_I_cd-bd"/>
</dbReference>
<comment type="subcellular location">
    <subcellularLocation>
        <location evidence="7">Cytoplasm</location>
    </subcellularLocation>
</comment>
<keyword evidence="5 7" id="KW-0648">Protein biosynthesis</keyword>
<protein>
    <recommendedName>
        <fullName evidence="7">Glutamate--tRNA ligase</fullName>
        <ecNumber evidence="7">6.1.1.17</ecNumber>
    </recommendedName>
    <alternativeName>
        <fullName evidence="7">Glutamyl-tRNA synthetase</fullName>
        <shortName evidence="7">GluRS</shortName>
    </alternativeName>
</protein>
<keyword evidence="4 7" id="KW-0067">ATP-binding</keyword>
<evidence type="ECO:0000256" key="7">
    <source>
        <dbReference type="HAMAP-Rule" id="MF_00022"/>
    </source>
</evidence>
<dbReference type="GO" id="GO:0006424">
    <property type="term" value="P:glutamyl-tRNA aminoacylation"/>
    <property type="evidence" value="ECO:0007669"/>
    <property type="project" value="UniProtKB-UniRule"/>
</dbReference>
<keyword evidence="3 7" id="KW-0547">Nucleotide-binding</keyword>
<feature type="domain" description="Aminoacyl-tRNA synthetase class I anticodon-binding" evidence="9">
    <location>
        <begin position="430"/>
        <end position="550"/>
    </location>
</feature>
<dbReference type="InterPro" id="IPR008925">
    <property type="entry name" value="aa_tRNA-synth_I_cd-bd_sf"/>
</dbReference>
<comment type="caution">
    <text evidence="7">Lacks conserved residue(s) required for the propagation of feature annotation.</text>
</comment>
<feature type="binding site" evidence="7">
    <location>
        <position position="302"/>
    </location>
    <ligand>
        <name>ATP</name>
        <dbReference type="ChEBI" id="CHEBI:30616"/>
    </ligand>
</feature>
<dbReference type="GO" id="GO:0000049">
    <property type="term" value="F:tRNA binding"/>
    <property type="evidence" value="ECO:0007669"/>
    <property type="project" value="InterPro"/>
</dbReference>
<keyword evidence="11" id="KW-1185">Reference proteome</keyword>
<dbReference type="InterPro" id="IPR049940">
    <property type="entry name" value="GluQ/Sye"/>
</dbReference>
<dbReference type="PROSITE" id="PS00178">
    <property type="entry name" value="AA_TRNA_LIGASE_I"/>
    <property type="match status" value="1"/>
</dbReference>
<dbReference type="GO" id="GO:0004818">
    <property type="term" value="F:glutamate-tRNA ligase activity"/>
    <property type="evidence" value="ECO:0007669"/>
    <property type="project" value="UniProtKB-UniRule"/>
</dbReference>
<organism evidence="10 11">
    <name type="scientific">Lentihominibacter faecis</name>
    <dbReference type="NCBI Taxonomy" id="2764712"/>
    <lineage>
        <taxon>Bacteria</taxon>
        <taxon>Bacillati</taxon>
        <taxon>Bacillota</taxon>
        <taxon>Clostridia</taxon>
        <taxon>Peptostreptococcales</taxon>
        <taxon>Anaerovoracaceae</taxon>
        <taxon>Lentihominibacter</taxon>
    </lineage>
</organism>
<dbReference type="SUPFAM" id="SSF52374">
    <property type="entry name" value="Nucleotidylyl transferase"/>
    <property type="match status" value="1"/>
</dbReference>
<dbReference type="Proteomes" id="UP000644115">
    <property type="component" value="Unassembled WGS sequence"/>
</dbReference>
<dbReference type="RefSeq" id="WP_249286630.1">
    <property type="nucleotide sequence ID" value="NZ_JACRWC010000052.1"/>
</dbReference>
<dbReference type="PANTHER" id="PTHR43311:SF2">
    <property type="entry name" value="GLUTAMATE--TRNA LIGASE, MITOCHONDRIAL-RELATED"/>
    <property type="match status" value="1"/>
</dbReference>
<dbReference type="EC" id="6.1.1.17" evidence="7"/>
<evidence type="ECO:0000259" key="8">
    <source>
        <dbReference type="Pfam" id="PF00749"/>
    </source>
</evidence>
<keyword evidence="6 7" id="KW-0030">Aminoacyl-tRNA synthetase</keyword>
<comment type="catalytic activity">
    <reaction evidence="7">
        <text>tRNA(Glu) + L-glutamate + ATP = L-glutamyl-tRNA(Glu) + AMP + diphosphate</text>
        <dbReference type="Rhea" id="RHEA:23540"/>
        <dbReference type="Rhea" id="RHEA-COMP:9663"/>
        <dbReference type="Rhea" id="RHEA-COMP:9680"/>
        <dbReference type="ChEBI" id="CHEBI:29985"/>
        <dbReference type="ChEBI" id="CHEBI:30616"/>
        <dbReference type="ChEBI" id="CHEBI:33019"/>
        <dbReference type="ChEBI" id="CHEBI:78442"/>
        <dbReference type="ChEBI" id="CHEBI:78520"/>
        <dbReference type="ChEBI" id="CHEBI:456215"/>
        <dbReference type="EC" id="6.1.1.17"/>
    </reaction>
</comment>
<comment type="function">
    <text evidence="7">Catalyzes the attachment of glutamate to tRNA(Glu) in a two-step reaction: glutamate is first activated by ATP to form Glu-AMP and then transferred to the acceptor end of tRNA(Glu).</text>
</comment>
<dbReference type="InterPro" id="IPR020751">
    <property type="entry name" value="aa-tRNA-synth_I_codon-bd_sub2"/>
</dbReference>
<evidence type="ECO:0000313" key="11">
    <source>
        <dbReference type="Proteomes" id="UP000644115"/>
    </source>
</evidence>
<comment type="caution">
    <text evidence="10">The sequence shown here is derived from an EMBL/GenBank/DDBJ whole genome shotgun (WGS) entry which is preliminary data.</text>
</comment>
<evidence type="ECO:0000256" key="1">
    <source>
        <dbReference type="ARBA" id="ARBA00007894"/>
    </source>
</evidence>
<evidence type="ECO:0000256" key="4">
    <source>
        <dbReference type="ARBA" id="ARBA00022840"/>
    </source>
</evidence>
<dbReference type="PANTHER" id="PTHR43311">
    <property type="entry name" value="GLUTAMATE--TRNA LIGASE"/>
    <property type="match status" value="1"/>
</dbReference>
<evidence type="ECO:0000256" key="6">
    <source>
        <dbReference type="ARBA" id="ARBA00023146"/>
    </source>
</evidence>
<evidence type="ECO:0000256" key="5">
    <source>
        <dbReference type="ARBA" id="ARBA00022917"/>
    </source>
</evidence>
<comment type="similarity">
    <text evidence="1 7">Belongs to the class-I aminoacyl-tRNA synthetase family. Glutamate--tRNA ligase type 1 subfamily.</text>
</comment>
<dbReference type="NCBIfam" id="TIGR00464">
    <property type="entry name" value="gltX_bact"/>
    <property type="match status" value="1"/>
</dbReference>
<feature type="short sequence motif" description="'KMSKS' region" evidence="7">
    <location>
        <begin position="299"/>
        <end position="303"/>
    </location>
</feature>
<dbReference type="GO" id="GO:0005524">
    <property type="term" value="F:ATP binding"/>
    <property type="evidence" value="ECO:0007669"/>
    <property type="project" value="UniProtKB-UniRule"/>
</dbReference>
<feature type="domain" description="Glutamyl/glutaminyl-tRNA synthetase class Ib catalytic" evidence="8">
    <location>
        <begin position="35"/>
        <end position="369"/>
    </location>
</feature>
<dbReference type="InterPro" id="IPR001412">
    <property type="entry name" value="aa-tRNA-synth_I_CS"/>
</dbReference>
<sequence>MDHTKLAELLFPHITKNPEDYEAQFPKRDLKEGAMVTRLGPSPTGFIHLGNLYGAFVDERLAHQSGGTFYLRIEDTDDKRYVEGAVETIINSLAFFGINFDEGALLDGEKGDYGPYFQSNRGEIYQCFAKELVSKGMAYPCFLTEDELAEIRQKQEAAKETTGIYGKYAEKSRSLTIEEIEENIKAGKPYVVRLKSDGNHDLPSEEVRHIKVDDAIRGTLSMPENNQDVVILKANGIPTYHFAHAIDDHLMRTTHVVRGEEWLMSLPIHVELFEKLGFEMPTYCHTAQLLKLDNGNKRKLSKRKDPELSLDYYKKEGYHPQAVKEYLLTILNSNFEEWRIENPDAPMEEFEFTTAKMSSGGALFDINKLNDVSKDVLLRIPASELAKFMTEWVREYKPKALKYFEGNEEYIARILDLGRTGNKPRKDLVYAKQIFDFISYFFNDYFVITDQIPEQISDADATEILKRYLESYDQSDDQSQWFDKIRTIAEDMGYAAKPKDYKKHPEEYKGHVGHVSTVIRLAVAGRSQSPDIWEIQQILGEENTRQRVEMLIG</sequence>
<name>A0A923NEH3_9FIRM</name>
<dbReference type="Gene3D" id="1.10.10.350">
    <property type="match status" value="1"/>
</dbReference>
<dbReference type="GO" id="GO:0005829">
    <property type="term" value="C:cytosol"/>
    <property type="evidence" value="ECO:0007669"/>
    <property type="project" value="TreeGrafter"/>
</dbReference>
<dbReference type="AlphaFoldDB" id="A0A923NEH3"/>
<gene>
    <name evidence="7" type="primary">gltX</name>
    <name evidence="10" type="ORF">H8876_04010</name>
</gene>
<dbReference type="Pfam" id="PF19269">
    <property type="entry name" value="Anticodon_2"/>
    <property type="match status" value="1"/>
</dbReference>
<keyword evidence="2 7" id="KW-0436">Ligase</keyword>
<accession>A0A923NEH3</accession>
<evidence type="ECO:0000256" key="3">
    <source>
        <dbReference type="ARBA" id="ARBA00022741"/>
    </source>
</evidence>
<dbReference type="PRINTS" id="PR00987">
    <property type="entry name" value="TRNASYNTHGLU"/>
</dbReference>
<dbReference type="Pfam" id="PF00749">
    <property type="entry name" value="tRNA-synt_1c"/>
    <property type="match status" value="1"/>
</dbReference>
<dbReference type="SUPFAM" id="SSF48163">
    <property type="entry name" value="An anticodon-binding domain of class I aminoacyl-tRNA synthetases"/>
    <property type="match status" value="1"/>
</dbReference>
<comment type="subunit">
    <text evidence="7">Monomer.</text>
</comment>
<evidence type="ECO:0000313" key="10">
    <source>
        <dbReference type="EMBL" id="MBC5999162.1"/>
    </source>
</evidence>
<dbReference type="EMBL" id="JACRWC010000052">
    <property type="protein sequence ID" value="MBC5999162.1"/>
    <property type="molecule type" value="Genomic_DNA"/>
</dbReference>
<dbReference type="InterPro" id="IPR014729">
    <property type="entry name" value="Rossmann-like_a/b/a_fold"/>
</dbReference>
<dbReference type="InterPro" id="IPR000924">
    <property type="entry name" value="Glu/Gln-tRNA-synth"/>
</dbReference>
<reference evidence="10" key="1">
    <citation type="submission" date="2020-08" db="EMBL/GenBank/DDBJ databases">
        <authorList>
            <person name="Liu C."/>
            <person name="Sun Q."/>
        </authorList>
    </citation>
    <scope>NUCLEOTIDE SEQUENCE</scope>
    <source>
        <strain evidence="10">BX16</strain>
    </source>
</reference>
<evidence type="ECO:0000256" key="2">
    <source>
        <dbReference type="ARBA" id="ARBA00022598"/>
    </source>
</evidence>
<dbReference type="InterPro" id="IPR020058">
    <property type="entry name" value="Glu/Gln-tRNA-synth_Ib_cat-dom"/>
</dbReference>
<evidence type="ECO:0000259" key="9">
    <source>
        <dbReference type="Pfam" id="PF19269"/>
    </source>
</evidence>
<keyword evidence="7" id="KW-0963">Cytoplasm</keyword>
<dbReference type="HAMAP" id="MF_00022">
    <property type="entry name" value="Glu_tRNA_synth_type1"/>
    <property type="match status" value="1"/>
</dbReference>